<proteinExistence type="predicted"/>
<dbReference type="Proteomes" id="UP000622552">
    <property type="component" value="Unassembled WGS sequence"/>
</dbReference>
<dbReference type="Pfam" id="PF19892">
    <property type="entry name" value="DUF6365"/>
    <property type="match status" value="1"/>
</dbReference>
<evidence type="ECO:0000313" key="2">
    <source>
        <dbReference type="Proteomes" id="UP000622552"/>
    </source>
</evidence>
<dbReference type="AlphaFoldDB" id="A0A8J7KJM4"/>
<dbReference type="InterPro" id="IPR045945">
    <property type="entry name" value="DUF6365"/>
</dbReference>
<gene>
    <name evidence="1" type="ORF">IW245_001800</name>
</gene>
<dbReference type="SUPFAM" id="SSF53756">
    <property type="entry name" value="UDP-Glycosyltransferase/glycogen phosphorylase"/>
    <property type="match status" value="1"/>
</dbReference>
<comment type="caution">
    <text evidence="1">The sequence shown here is derived from an EMBL/GenBank/DDBJ whole genome shotgun (WGS) entry which is preliminary data.</text>
</comment>
<name>A0A8J7KJM4_9ACTN</name>
<keyword evidence="2" id="KW-1185">Reference proteome</keyword>
<dbReference type="RefSeq" id="WP_197002695.1">
    <property type="nucleotide sequence ID" value="NZ_BONS01000002.1"/>
</dbReference>
<protein>
    <submittedName>
        <fullName evidence="1">Uncharacterized protein</fullName>
    </submittedName>
</protein>
<reference evidence="1" key="1">
    <citation type="submission" date="2020-11" db="EMBL/GenBank/DDBJ databases">
        <title>Sequencing the genomes of 1000 actinobacteria strains.</title>
        <authorList>
            <person name="Klenk H.-P."/>
        </authorList>
    </citation>
    <scope>NUCLEOTIDE SEQUENCE</scope>
    <source>
        <strain evidence="1">DSM 45356</strain>
    </source>
</reference>
<organism evidence="1 2">
    <name type="scientific">Longispora fulva</name>
    <dbReference type="NCBI Taxonomy" id="619741"/>
    <lineage>
        <taxon>Bacteria</taxon>
        <taxon>Bacillati</taxon>
        <taxon>Actinomycetota</taxon>
        <taxon>Actinomycetes</taxon>
        <taxon>Micromonosporales</taxon>
        <taxon>Micromonosporaceae</taxon>
        <taxon>Longispora</taxon>
    </lineage>
</organism>
<evidence type="ECO:0000313" key="1">
    <source>
        <dbReference type="EMBL" id="MBG6135606.1"/>
    </source>
</evidence>
<accession>A0A8J7KJM4</accession>
<sequence length="416" mass="46397">MRRTVLFIVTSFWAYGELAIAIEFARGMAGTEFRPLFLIPPSHRKLIAHEGLEHQVLVPGSGKINRILLHEIQHLHAPAMVVLADFLNFDFCDRHYGLRRADLDIFECPLGTFDDFAWGRPGAWLDTYGFTAKYEGDITLDGLTFRLRPCPLNNPLDETAGPDVHPYSLLDSVEDTPATERDAVRGELGLRGDRPVVLVAGASWQRLHGAYPRVTPFVEACHAMLERLLTRVLEHADVVAVGPRLVFTDTSPEGFHHLGPVEPERFRRLTQAVDVHLGNNIVSVSLHRLALGGIPSVVLMNSLHKHDGQARWETPDPPALSGYARRVVDDTAELYPYRMFPVGWFHFLTSLLDGNPFADMVSQVEMFDEEAALATVVPLLSAGPERDRLAESRHTYLTALRKLGGVDTILRQVAAL</sequence>
<dbReference type="EMBL" id="JADOUF010000001">
    <property type="protein sequence ID" value="MBG6135606.1"/>
    <property type="molecule type" value="Genomic_DNA"/>
</dbReference>